<reference evidence="2" key="2">
    <citation type="journal article" date="2021" name="PeerJ">
        <title>Extensive microbial diversity within the chicken gut microbiome revealed by metagenomics and culture.</title>
        <authorList>
            <person name="Gilroy R."/>
            <person name="Ravi A."/>
            <person name="Getino M."/>
            <person name="Pursley I."/>
            <person name="Horton D.L."/>
            <person name="Alikhan N.F."/>
            <person name="Baker D."/>
            <person name="Gharbi K."/>
            <person name="Hall N."/>
            <person name="Watson M."/>
            <person name="Adriaenssens E.M."/>
            <person name="Foster-Nyarko E."/>
            <person name="Jarju S."/>
            <person name="Secka A."/>
            <person name="Antonio M."/>
            <person name="Oren A."/>
            <person name="Chaudhuri R.R."/>
            <person name="La Ragione R."/>
            <person name="Hildebrand F."/>
            <person name="Pallen M.J."/>
        </authorList>
    </citation>
    <scope>NUCLEOTIDE SEQUENCE</scope>
    <source>
        <strain evidence="2">10532</strain>
    </source>
</reference>
<sequence>MYTKTKLRKKILMCLAISLLILFGSCSLNNQKEEDISANDSTDHERQRIAVVFNTSLTGGDSGFILESLKNYMFVSAYGLTQQSPEKIPEIERLEDGFMEKYVLPALSFRYASYPEDFTRHGIARISDLTELANDKYLSTVILIDPPARTDRYIAQIKESNPEITFYCLMPTEDILAMEAWCKNVLSFAVNTSIESSEDAETKPIDEENLVSGIKLLTEAAILEQSGAFVKESQEYQGISGATPKTAAGAFLPVETFLKLREKVPGTENWEISHYTDPDTGLKSQNHFVIKPSQTPTGH</sequence>
<dbReference type="EMBL" id="JADIMM010000078">
    <property type="protein sequence ID" value="MBO8457763.1"/>
    <property type="molecule type" value="Genomic_DNA"/>
</dbReference>
<evidence type="ECO:0000313" key="3">
    <source>
        <dbReference type="Proteomes" id="UP000823638"/>
    </source>
</evidence>
<dbReference type="Pfam" id="PF12683">
    <property type="entry name" value="DUF3798"/>
    <property type="match status" value="1"/>
</dbReference>
<keyword evidence="1" id="KW-0732">Signal</keyword>
<feature type="chain" id="PRO_5039196142" evidence="1">
    <location>
        <begin position="31"/>
        <end position="299"/>
    </location>
</feature>
<name>A0A9D9HQ30_9SPIR</name>
<reference evidence="2" key="1">
    <citation type="submission" date="2020-10" db="EMBL/GenBank/DDBJ databases">
        <authorList>
            <person name="Gilroy R."/>
        </authorList>
    </citation>
    <scope>NUCLEOTIDE SEQUENCE</scope>
    <source>
        <strain evidence="2">10532</strain>
    </source>
</reference>
<feature type="signal peptide" evidence="1">
    <location>
        <begin position="1"/>
        <end position="30"/>
    </location>
</feature>
<proteinExistence type="predicted"/>
<evidence type="ECO:0000313" key="2">
    <source>
        <dbReference type="EMBL" id="MBO8457763.1"/>
    </source>
</evidence>
<evidence type="ECO:0000256" key="1">
    <source>
        <dbReference type="SAM" id="SignalP"/>
    </source>
</evidence>
<dbReference type="InterPro" id="IPR024258">
    <property type="entry name" value="DUF3798"/>
</dbReference>
<gene>
    <name evidence="2" type="ORF">IAA81_06000</name>
</gene>
<dbReference type="Proteomes" id="UP000823638">
    <property type="component" value="Unassembled WGS sequence"/>
</dbReference>
<dbReference type="PROSITE" id="PS51257">
    <property type="entry name" value="PROKAR_LIPOPROTEIN"/>
    <property type="match status" value="1"/>
</dbReference>
<dbReference type="AlphaFoldDB" id="A0A9D9HQ30"/>
<protein>
    <submittedName>
        <fullName evidence="2">DUF3798 domain-containing protein</fullName>
    </submittedName>
</protein>
<comment type="caution">
    <text evidence="2">The sequence shown here is derived from an EMBL/GenBank/DDBJ whole genome shotgun (WGS) entry which is preliminary data.</text>
</comment>
<organism evidence="2 3">
    <name type="scientific">Candidatus Gallitreponema excrementavium</name>
    <dbReference type="NCBI Taxonomy" id="2840840"/>
    <lineage>
        <taxon>Bacteria</taxon>
        <taxon>Pseudomonadati</taxon>
        <taxon>Spirochaetota</taxon>
        <taxon>Spirochaetia</taxon>
        <taxon>Spirochaetales</taxon>
        <taxon>Candidatus Gallitreponema</taxon>
    </lineage>
</organism>
<accession>A0A9D9HQ30</accession>